<gene>
    <name evidence="7" type="ORF">DDR33_05665</name>
</gene>
<dbReference type="GO" id="GO:0070006">
    <property type="term" value="F:metalloaminopeptidase activity"/>
    <property type="evidence" value="ECO:0007669"/>
    <property type="project" value="InterPro"/>
</dbReference>
<dbReference type="SUPFAM" id="SSF55920">
    <property type="entry name" value="Creatinase/aminopeptidase"/>
    <property type="match status" value="1"/>
</dbReference>
<keyword evidence="8" id="KW-1185">Reference proteome</keyword>
<feature type="domain" description="Peptidase M24 C-terminal" evidence="6">
    <location>
        <begin position="530"/>
        <end position="589"/>
    </location>
</feature>
<dbReference type="OrthoDB" id="9806388at2"/>
<organism evidence="7 8">
    <name type="scientific">Pararcticibacter amylolyticus</name>
    <dbReference type="NCBI Taxonomy" id="2173175"/>
    <lineage>
        <taxon>Bacteria</taxon>
        <taxon>Pseudomonadati</taxon>
        <taxon>Bacteroidota</taxon>
        <taxon>Sphingobacteriia</taxon>
        <taxon>Sphingobacteriales</taxon>
        <taxon>Sphingobacteriaceae</taxon>
        <taxon>Pararcticibacter</taxon>
    </lineage>
</organism>
<dbReference type="Pfam" id="PF16189">
    <property type="entry name" value="Creatinase_N_2"/>
    <property type="match status" value="1"/>
</dbReference>
<dbReference type="GO" id="GO:0046872">
    <property type="term" value="F:metal ion binding"/>
    <property type="evidence" value="ECO:0007669"/>
    <property type="project" value="UniProtKB-KW"/>
</dbReference>
<dbReference type="Gene3D" id="3.90.230.10">
    <property type="entry name" value="Creatinase/methionine aminopeptidase superfamily"/>
    <property type="match status" value="1"/>
</dbReference>
<evidence type="ECO:0000259" key="4">
    <source>
        <dbReference type="Pfam" id="PF00557"/>
    </source>
</evidence>
<keyword evidence="7" id="KW-0031">Aminopeptidase</keyword>
<dbReference type="Pfam" id="PF01321">
    <property type="entry name" value="Creatinase_N"/>
    <property type="match status" value="1"/>
</dbReference>
<dbReference type="InterPro" id="IPR050422">
    <property type="entry name" value="X-Pro_aminopeptidase_P"/>
</dbReference>
<keyword evidence="7" id="KW-0645">Protease</keyword>
<comment type="caution">
    <text evidence="7">The sequence shown here is derived from an EMBL/GenBank/DDBJ whole genome shotgun (WGS) entry which is preliminary data.</text>
</comment>
<dbReference type="SUPFAM" id="SSF53092">
    <property type="entry name" value="Creatinase/prolidase N-terminal domain"/>
    <property type="match status" value="1"/>
</dbReference>
<evidence type="ECO:0000259" key="6">
    <source>
        <dbReference type="Pfam" id="PF16188"/>
    </source>
</evidence>
<dbReference type="FunFam" id="3.90.230.10:FF:000009">
    <property type="entry name" value="xaa-Pro aminopeptidase 2"/>
    <property type="match status" value="1"/>
</dbReference>
<dbReference type="PANTHER" id="PTHR43763:SF6">
    <property type="entry name" value="XAA-PRO AMINOPEPTIDASE 1"/>
    <property type="match status" value="1"/>
</dbReference>
<dbReference type="InterPro" id="IPR000994">
    <property type="entry name" value="Pept_M24"/>
</dbReference>
<proteinExistence type="inferred from homology"/>
<evidence type="ECO:0000256" key="2">
    <source>
        <dbReference type="ARBA" id="ARBA00022723"/>
    </source>
</evidence>
<keyword evidence="2" id="KW-0479">Metal-binding</keyword>
<evidence type="ECO:0000256" key="1">
    <source>
        <dbReference type="ARBA" id="ARBA00008766"/>
    </source>
</evidence>
<name>A0A2U2PKG1_9SPHI</name>
<dbReference type="InterPro" id="IPR033740">
    <property type="entry name" value="Pept_M24B"/>
</dbReference>
<dbReference type="InterPro" id="IPR036005">
    <property type="entry name" value="Creatinase/aminopeptidase-like"/>
</dbReference>
<dbReference type="CDD" id="cd01085">
    <property type="entry name" value="APP"/>
    <property type="match status" value="1"/>
</dbReference>
<dbReference type="InterPro" id="IPR000587">
    <property type="entry name" value="Creatinase_N"/>
</dbReference>
<dbReference type="Proteomes" id="UP000245647">
    <property type="component" value="Unassembled WGS sequence"/>
</dbReference>
<protein>
    <submittedName>
        <fullName evidence="7">Xaa-Pro aminopeptidase</fullName>
    </submittedName>
</protein>
<dbReference type="Pfam" id="PF00557">
    <property type="entry name" value="Peptidase_M24"/>
    <property type="match status" value="1"/>
</dbReference>
<feature type="domain" description="Creatinase N-terminal" evidence="5">
    <location>
        <begin position="7"/>
        <end position="138"/>
    </location>
</feature>
<evidence type="ECO:0000313" key="8">
    <source>
        <dbReference type="Proteomes" id="UP000245647"/>
    </source>
</evidence>
<reference evidence="7 8" key="1">
    <citation type="submission" date="2018-04" db="EMBL/GenBank/DDBJ databases">
        <title>Pedobacter chongqingensis sp. nov., isolated from a rottenly hemp rope.</title>
        <authorList>
            <person name="Cai Y."/>
        </authorList>
    </citation>
    <scope>NUCLEOTIDE SEQUENCE [LARGE SCALE GENOMIC DNA]</scope>
    <source>
        <strain evidence="7 8">FJ4-8</strain>
    </source>
</reference>
<dbReference type="Pfam" id="PF16188">
    <property type="entry name" value="Peptidase_M24_C"/>
    <property type="match status" value="1"/>
</dbReference>
<dbReference type="PANTHER" id="PTHR43763">
    <property type="entry name" value="XAA-PRO AMINOPEPTIDASE 1"/>
    <property type="match status" value="1"/>
</dbReference>
<comment type="similarity">
    <text evidence="1">Belongs to the peptidase M24B family.</text>
</comment>
<dbReference type="InterPro" id="IPR029149">
    <property type="entry name" value="Creatin/AminoP/Spt16_N"/>
</dbReference>
<dbReference type="GO" id="GO:0005737">
    <property type="term" value="C:cytoplasm"/>
    <property type="evidence" value="ECO:0007669"/>
    <property type="project" value="UniProtKB-ARBA"/>
</dbReference>
<dbReference type="EMBL" id="QEAS01000003">
    <property type="protein sequence ID" value="PWG81907.1"/>
    <property type="molecule type" value="Genomic_DNA"/>
</dbReference>
<evidence type="ECO:0000256" key="3">
    <source>
        <dbReference type="ARBA" id="ARBA00022801"/>
    </source>
</evidence>
<accession>A0A2U2PKG1</accession>
<sequence length="589" mass="65665">MTFEEKLAAIRTAMKQQGIDAYIIPSSDPHTSEYLPEHYKCLLFVCGFTGSQGTLVITEDFAGLWADFRYFEQAEDQLKGSGYQLVKLKVQHTPEYIDWLFEKLPEGAVVGFDEALLSVNLGKKLKNDLSSKRITLKNADLLSSVWLNRPALPSGKAFMIKDEDAGQSVNSKLESVRTELKGLKSDYLFISALDEVAWVFNLRGHDVPFNPVVLSFALIGAGSATLFIDPSKLDDKSQLSLHSAGVEVLNYNAVNNALLSVKGCTVFIDPARISYFLFKIIEQHSRINEGISPVAFLKARKNETEIKAIKSYMVKDGVAMTRFCKWIEDNIGRIQITELSASEKLKTFRAEQEGFAGVSFTTIGGYNAHAALPHYTPSPETDTELRAEGLFLVDSGGQYHYGTTDITRMIPLGPVSEQAKTDYTLVLKALIEGTCLSFPKGTCGYQIDSVIRKPLWEYGINYGHGTGHGVGFYLNVHEGPQNIGPANVPVAIQPGMITSIEPGIYRPGLHGVRIENLVLAVPDRITPFSEFIRFETVTLAYIDTSLVRNELLEPRHIKWLNDYNEQVYQELVPFLTAEEEEWLRDKISP</sequence>
<evidence type="ECO:0000259" key="5">
    <source>
        <dbReference type="Pfam" id="PF01321"/>
    </source>
</evidence>
<keyword evidence="3" id="KW-0378">Hydrolase</keyword>
<evidence type="ECO:0000313" key="7">
    <source>
        <dbReference type="EMBL" id="PWG81907.1"/>
    </source>
</evidence>
<dbReference type="AlphaFoldDB" id="A0A2U2PKG1"/>
<dbReference type="InterPro" id="IPR032416">
    <property type="entry name" value="Peptidase_M24_C"/>
</dbReference>
<feature type="domain" description="Peptidase M24" evidence="4">
    <location>
        <begin position="314"/>
        <end position="519"/>
    </location>
</feature>
<dbReference type="Gene3D" id="3.40.350.10">
    <property type="entry name" value="Creatinase/prolidase N-terminal domain"/>
    <property type="match status" value="2"/>
</dbReference>